<dbReference type="Proteomes" id="UP000680045">
    <property type="component" value="Unassembled WGS sequence"/>
</dbReference>
<proteinExistence type="predicted"/>
<reference evidence="1" key="1">
    <citation type="submission" date="2021-04" db="EMBL/GenBank/DDBJ databases">
        <title>Whole genome sequencing of Enterococci isolates from hospitalized patients.</title>
        <authorList>
            <person name="Ogoti B.M."/>
            <person name="Onyambu F.G."/>
        </authorList>
    </citation>
    <scope>NUCLEOTIDE SEQUENCE</scope>
    <source>
        <strain evidence="1">242</strain>
    </source>
</reference>
<protein>
    <submittedName>
        <fullName evidence="1">Uncharacterized protein</fullName>
    </submittedName>
</protein>
<organism evidence="1 2">
    <name type="scientific">Peribacillus frigoritolerans</name>
    <dbReference type="NCBI Taxonomy" id="450367"/>
    <lineage>
        <taxon>Bacteria</taxon>
        <taxon>Bacillati</taxon>
        <taxon>Bacillota</taxon>
        <taxon>Bacilli</taxon>
        <taxon>Bacillales</taxon>
        <taxon>Bacillaceae</taxon>
        <taxon>Peribacillus</taxon>
    </lineage>
</organism>
<evidence type="ECO:0000313" key="2">
    <source>
        <dbReference type="Proteomes" id="UP000680045"/>
    </source>
</evidence>
<dbReference type="EMBL" id="JAGTPW010000049">
    <property type="protein sequence ID" value="MBR8645745.1"/>
    <property type="molecule type" value="Genomic_DNA"/>
</dbReference>
<gene>
    <name evidence="1" type="ORF">KEH51_22325</name>
</gene>
<evidence type="ECO:0000313" key="1">
    <source>
        <dbReference type="EMBL" id="MBR8645745.1"/>
    </source>
</evidence>
<dbReference type="AlphaFoldDB" id="A0A941FQF1"/>
<name>A0A941FQF1_9BACI</name>
<sequence>MYHHTGEGFRPPRNYHLWGVTDLQKGDDATGELHSSYFKLGGSGEINFLLGGGNDINTRYVSLVRASDDQELIRQANTKFKEEKYQKYVWDASKYIEKCYILKL</sequence>
<accession>A0A941FQF1</accession>
<comment type="caution">
    <text evidence="1">The sequence shown here is derived from an EMBL/GenBank/DDBJ whole genome shotgun (WGS) entry which is preliminary data.</text>
</comment>